<feature type="region of interest" description="Disordered" evidence="10">
    <location>
        <begin position="313"/>
        <end position="451"/>
    </location>
</feature>
<evidence type="ECO:0000256" key="4">
    <source>
        <dbReference type="ARBA" id="ARBA00011128"/>
    </source>
</evidence>
<dbReference type="SMART" id="SM00165">
    <property type="entry name" value="UBA"/>
    <property type="match status" value="1"/>
</dbReference>
<protein>
    <recommendedName>
        <fullName evidence="5">DNA damage-inducible protein 1</fullName>
    </recommendedName>
</protein>
<keyword evidence="6" id="KW-0963">Cytoplasm</keyword>
<evidence type="ECO:0000313" key="13">
    <source>
        <dbReference type="EMBL" id="PRT52392.1"/>
    </source>
</evidence>
<gene>
    <name evidence="13" type="ORF">B9G98_00012</name>
</gene>
<dbReference type="Pfam" id="PF09668">
    <property type="entry name" value="Asp_protease"/>
    <property type="match status" value="1"/>
</dbReference>
<dbReference type="InterPro" id="IPR015940">
    <property type="entry name" value="UBA"/>
</dbReference>
<dbReference type="GeneID" id="36513761"/>
<dbReference type="Gene3D" id="2.40.70.10">
    <property type="entry name" value="Acid Proteases"/>
    <property type="match status" value="1"/>
</dbReference>
<dbReference type="InterPro" id="IPR019103">
    <property type="entry name" value="Peptidase_aspartic_DDI1-type"/>
</dbReference>
<evidence type="ECO:0000256" key="7">
    <source>
        <dbReference type="ARBA" id="ARBA00022670"/>
    </source>
</evidence>
<feature type="domain" description="UBA" evidence="11">
    <location>
        <begin position="446"/>
        <end position="486"/>
    </location>
</feature>
<evidence type="ECO:0000256" key="10">
    <source>
        <dbReference type="SAM" id="MobiDB-lite"/>
    </source>
</evidence>
<dbReference type="SUPFAM" id="SSF50630">
    <property type="entry name" value="Acid proteases"/>
    <property type="match status" value="1"/>
</dbReference>
<dbReference type="Proteomes" id="UP000238350">
    <property type="component" value="Unassembled WGS sequence"/>
</dbReference>
<dbReference type="InterPro" id="IPR021109">
    <property type="entry name" value="Peptidase_aspartic_dom_sf"/>
</dbReference>
<dbReference type="InterPro" id="IPR029071">
    <property type="entry name" value="Ubiquitin-like_domsf"/>
</dbReference>
<keyword evidence="8" id="KW-0064">Aspartyl protease</keyword>
<reference evidence="13 14" key="1">
    <citation type="submission" date="2017-04" db="EMBL/GenBank/DDBJ databases">
        <title>Genome sequencing of [Candida] sorbophila.</title>
        <authorList>
            <person name="Ahn J.O."/>
        </authorList>
    </citation>
    <scope>NUCLEOTIDE SEQUENCE [LARGE SCALE GENOMIC DNA]</scope>
    <source>
        <strain evidence="13 14">DS02</strain>
    </source>
</reference>
<dbReference type="PROSITE" id="PS50030">
    <property type="entry name" value="UBA"/>
    <property type="match status" value="1"/>
</dbReference>
<feature type="compositionally biased region" description="Polar residues" evidence="10">
    <location>
        <begin position="334"/>
        <end position="344"/>
    </location>
</feature>
<feature type="compositionally biased region" description="Low complexity" evidence="10">
    <location>
        <begin position="345"/>
        <end position="364"/>
    </location>
</feature>
<dbReference type="Pfam" id="PF00240">
    <property type="entry name" value="ubiquitin"/>
    <property type="match status" value="1"/>
</dbReference>
<evidence type="ECO:0000256" key="8">
    <source>
        <dbReference type="ARBA" id="ARBA00022750"/>
    </source>
</evidence>
<feature type="compositionally biased region" description="Low complexity" evidence="10">
    <location>
        <begin position="374"/>
        <end position="386"/>
    </location>
</feature>
<evidence type="ECO:0000256" key="6">
    <source>
        <dbReference type="ARBA" id="ARBA00022490"/>
    </source>
</evidence>
<keyword evidence="9" id="KW-0378">Hydrolase</keyword>
<comment type="similarity">
    <text evidence="3">Belongs to the DDI1 family.</text>
</comment>
<feature type="compositionally biased region" description="Pro residues" evidence="10">
    <location>
        <begin position="402"/>
        <end position="417"/>
    </location>
</feature>
<evidence type="ECO:0000256" key="9">
    <source>
        <dbReference type="ARBA" id="ARBA00022801"/>
    </source>
</evidence>
<feature type="compositionally biased region" description="Low complexity" evidence="10">
    <location>
        <begin position="418"/>
        <end position="437"/>
    </location>
</feature>
<evidence type="ECO:0000256" key="5">
    <source>
        <dbReference type="ARBA" id="ARBA00021491"/>
    </source>
</evidence>
<evidence type="ECO:0000256" key="1">
    <source>
        <dbReference type="ARBA" id="ARBA00003231"/>
    </source>
</evidence>
<dbReference type="GO" id="GO:0005737">
    <property type="term" value="C:cytoplasm"/>
    <property type="evidence" value="ECO:0007669"/>
    <property type="project" value="UniProtKB-SubCell"/>
</dbReference>
<evidence type="ECO:0000259" key="11">
    <source>
        <dbReference type="PROSITE" id="PS50030"/>
    </source>
</evidence>
<sequence>MNLTISFANSDVVLAVDVDPSMRVNDFKAYILNESGFPNDGVILFYRDERLGGSKTLESYGIQEDDMILASHIEGAGERAAQSAVDSQQVEQMRKAILYNPDLFSEFSDKMPELAQNIHDPQKFREAMESTQSAELAKVLNPDSEEGQMRILEEINQAHVQSNLMQAMEEIPEAFAPVTMLYAPLYVNGHLVKALVDSGAQSTVMSPECAERCGIMHLLDKRMKGVAVGVGKATSIGRIHMAPIKVGSSFFPCSFTVLEGLPTDLLFGLDMLKHHQATIHFGQNKLLLGDEEVEFLPESEIPQFAHPEAIPLKVTAPPPAKQSLMPPENRVRRSSNPFTRSQEALSTSGLQSGSSSGPAAGLSPGPFPGPLSPHPTGFGSGSAAGPPSAPPPSSVNARPNPSSGPPSGPPSDRPPPFSSLLPSNPPSDTQSTFAAGPPTGPPPSGGFPESEIAKLTNLGFNRNEAINAMRQANGNVEMAGAILFGG</sequence>
<dbReference type="EMBL" id="NDIQ01000001">
    <property type="protein sequence ID" value="PRT52392.1"/>
    <property type="molecule type" value="Genomic_DNA"/>
</dbReference>
<evidence type="ECO:0000256" key="2">
    <source>
        <dbReference type="ARBA" id="ARBA00004496"/>
    </source>
</evidence>
<dbReference type="GO" id="GO:0006508">
    <property type="term" value="P:proteolysis"/>
    <property type="evidence" value="ECO:0007669"/>
    <property type="project" value="UniProtKB-KW"/>
</dbReference>
<keyword evidence="7" id="KW-0645">Protease</keyword>
<accession>A0A2T0FBK9</accession>
<evidence type="ECO:0000259" key="12">
    <source>
        <dbReference type="PROSITE" id="PS50053"/>
    </source>
</evidence>
<dbReference type="Pfam" id="PF00627">
    <property type="entry name" value="UBA"/>
    <property type="match status" value="1"/>
</dbReference>
<dbReference type="CDD" id="cd05479">
    <property type="entry name" value="RP_DDI"/>
    <property type="match status" value="1"/>
</dbReference>
<comment type="caution">
    <text evidence="13">The sequence shown here is derived from an EMBL/GenBank/DDBJ whole genome shotgun (WGS) entry which is preliminary data.</text>
</comment>
<feature type="domain" description="Ubiquitin-like" evidence="12">
    <location>
        <begin position="1"/>
        <end position="77"/>
    </location>
</feature>
<name>A0A2T0FBK9_9ASCO</name>
<keyword evidence="14" id="KW-1185">Reference proteome</keyword>
<dbReference type="PANTHER" id="PTHR12917">
    <property type="entry name" value="ASPARTYL PROTEASE DDI-RELATED"/>
    <property type="match status" value="1"/>
</dbReference>
<dbReference type="PROSITE" id="PS50053">
    <property type="entry name" value="UBIQUITIN_2"/>
    <property type="match status" value="1"/>
</dbReference>
<dbReference type="PANTHER" id="PTHR12917:SF1">
    <property type="entry name" value="AT13091P"/>
    <property type="match status" value="1"/>
</dbReference>
<dbReference type="SUPFAM" id="SSF46934">
    <property type="entry name" value="UBA-like"/>
    <property type="match status" value="1"/>
</dbReference>
<dbReference type="CDD" id="cd01796">
    <property type="entry name" value="Ubl_Ddi1_like"/>
    <property type="match status" value="1"/>
</dbReference>
<dbReference type="InterPro" id="IPR033882">
    <property type="entry name" value="DDI1_N"/>
</dbReference>
<dbReference type="RefSeq" id="XP_024662338.1">
    <property type="nucleotide sequence ID" value="XM_024806570.1"/>
</dbReference>
<dbReference type="Gene3D" id="3.10.20.90">
    <property type="entry name" value="Phosphatidylinositol 3-kinase Catalytic Subunit, Chain A, domain 1"/>
    <property type="match status" value="1"/>
</dbReference>
<comment type="function">
    <text evidence="1">Probable aspartic protease. May be involved in the regulation of exocytosis. Acts as a linker between the 19S proteasome and polyubiquitinated proteins via UBA domain interactions with ubiquitin for their subsequent degradation. Required for S-phase checkpoint control.</text>
</comment>
<evidence type="ECO:0000256" key="3">
    <source>
        <dbReference type="ARBA" id="ARBA00009136"/>
    </source>
</evidence>
<comment type="subcellular location">
    <subcellularLocation>
        <location evidence="2">Cytoplasm</location>
    </subcellularLocation>
</comment>
<dbReference type="AlphaFoldDB" id="A0A2T0FBK9"/>
<dbReference type="InterPro" id="IPR009060">
    <property type="entry name" value="UBA-like_sf"/>
</dbReference>
<dbReference type="SUPFAM" id="SSF54236">
    <property type="entry name" value="Ubiquitin-like"/>
    <property type="match status" value="1"/>
</dbReference>
<comment type="subunit">
    <text evidence="4">Binds ubiquitin and polyubiquitinated proteins.</text>
</comment>
<dbReference type="OrthoDB" id="1047367at2759"/>
<dbReference type="CDD" id="cd14309">
    <property type="entry name" value="UBA_scDdi1_like"/>
    <property type="match status" value="1"/>
</dbReference>
<evidence type="ECO:0000313" key="14">
    <source>
        <dbReference type="Proteomes" id="UP000238350"/>
    </source>
</evidence>
<dbReference type="InterPro" id="IPR000626">
    <property type="entry name" value="Ubiquitin-like_dom"/>
</dbReference>
<dbReference type="STRING" id="45607.A0A2T0FBK9"/>
<dbReference type="GO" id="GO:0004190">
    <property type="term" value="F:aspartic-type endopeptidase activity"/>
    <property type="evidence" value="ECO:0007669"/>
    <property type="project" value="UniProtKB-KW"/>
</dbReference>
<dbReference type="Gene3D" id="1.10.8.10">
    <property type="entry name" value="DNA helicase RuvA subunit, C-terminal domain"/>
    <property type="match status" value="1"/>
</dbReference>
<proteinExistence type="inferred from homology"/>
<organism evidence="13 14">
    <name type="scientific">Wickerhamiella sorbophila</name>
    <dbReference type="NCBI Taxonomy" id="45607"/>
    <lineage>
        <taxon>Eukaryota</taxon>
        <taxon>Fungi</taxon>
        <taxon>Dikarya</taxon>
        <taxon>Ascomycota</taxon>
        <taxon>Saccharomycotina</taxon>
        <taxon>Dipodascomycetes</taxon>
        <taxon>Dipodascales</taxon>
        <taxon>Trichomonascaceae</taxon>
        <taxon>Wickerhamiella</taxon>
    </lineage>
</organism>